<dbReference type="InterPro" id="IPR040521">
    <property type="entry name" value="KDZ"/>
</dbReference>
<dbReference type="HOGENOM" id="CLU_011407_1_0_1"/>
<dbReference type="KEGG" id="mlr:MELLADRAFT_86337"/>
<dbReference type="AlphaFoldDB" id="F4SDM9"/>
<dbReference type="PANTHER" id="PTHR33096">
    <property type="entry name" value="CXC2 DOMAIN-CONTAINING PROTEIN"/>
    <property type="match status" value="1"/>
</dbReference>
<evidence type="ECO:0000259" key="2">
    <source>
        <dbReference type="Pfam" id="PF18802"/>
    </source>
</evidence>
<evidence type="ECO:0000256" key="1">
    <source>
        <dbReference type="SAM" id="MobiDB-lite"/>
    </source>
</evidence>
<gene>
    <name evidence="3" type="ORF">MELLADRAFT_86337</name>
</gene>
<dbReference type="Pfam" id="PF18802">
    <property type="entry name" value="CxC1"/>
    <property type="match status" value="1"/>
</dbReference>
<dbReference type="Proteomes" id="UP000001072">
    <property type="component" value="Unassembled WGS sequence"/>
</dbReference>
<name>F4SDM9_MELLP</name>
<dbReference type="VEuPathDB" id="FungiDB:MELLADRAFT_86337"/>
<feature type="domain" description="CxC1-like cysteine cluster associated with KDZ transposases" evidence="2">
    <location>
        <begin position="136"/>
        <end position="226"/>
    </location>
</feature>
<dbReference type="InterPro" id="IPR041320">
    <property type="entry name" value="CxC1"/>
</dbReference>
<keyword evidence="4" id="KW-1185">Reference proteome</keyword>
<proteinExistence type="predicted"/>
<feature type="compositionally biased region" description="Basic and acidic residues" evidence="1">
    <location>
        <begin position="47"/>
        <end position="56"/>
    </location>
</feature>
<dbReference type="GeneID" id="18934155"/>
<evidence type="ECO:0000313" key="3">
    <source>
        <dbReference type="EMBL" id="EGF97248.1"/>
    </source>
</evidence>
<reference evidence="4" key="1">
    <citation type="journal article" date="2011" name="Proc. Natl. Acad. Sci. U.S.A.">
        <title>Obligate biotrophy features unraveled by the genomic analysis of rust fungi.</title>
        <authorList>
            <person name="Duplessis S."/>
            <person name="Cuomo C.A."/>
            <person name="Lin Y.-C."/>
            <person name="Aerts A."/>
            <person name="Tisserant E."/>
            <person name="Veneault-Fourrey C."/>
            <person name="Joly D.L."/>
            <person name="Hacquard S."/>
            <person name="Amselem J."/>
            <person name="Cantarel B.L."/>
            <person name="Chiu R."/>
            <person name="Coutinho P.M."/>
            <person name="Feau N."/>
            <person name="Field M."/>
            <person name="Frey P."/>
            <person name="Gelhaye E."/>
            <person name="Goldberg J."/>
            <person name="Grabherr M.G."/>
            <person name="Kodira C.D."/>
            <person name="Kohler A."/>
            <person name="Kuees U."/>
            <person name="Lindquist E.A."/>
            <person name="Lucas S.M."/>
            <person name="Mago R."/>
            <person name="Mauceli E."/>
            <person name="Morin E."/>
            <person name="Murat C."/>
            <person name="Pangilinan J.L."/>
            <person name="Park R."/>
            <person name="Pearson M."/>
            <person name="Quesneville H."/>
            <person name="Rouhier N."/>
            <person name="Sakthikumar S."/>
            <person name="Salamov A.A."/>
            <person name="Schmutz J."/>
            <person name="Selles B."/>
            <person name="Shapiro H."/>
            <person name="Tanguay P."/>
            <person name="Tuskan G.A."/>
            <person name="Henrissat B."/>
            <person name="Van de Peer Y."/>
            <person name="Rouze P."/>
            <person name="Ellis J.G."/>
            <person name="Dodds P.N."/>
            <person name="Schein J.E."/>
            <person name="Zhong S."/>
            <person name="Hamelin R.C."/>
            <person name="Grigoriev I.V."/>
            <person name="Szabo L.J."/>
            <person name="Martin F."/>
        </authorList>
    </citation>
    <scope>NUCLEOTIDE SEQUENCE [LARGE SCALE GENOMIC DNA]</scope>
    <source>
        <strain evidence="4">98AG31 / pathotype 3-4-7</strain>
    </source>
</reference>
<evidence type="ECO:0000313" key="4">
    <source>
        <dbReference type="Proteomes" id="UP000001072"/>
    </source>
</evidence>
<organism evidence="4">
    <name type="scientific">Melampsora larici-populina (strain 98AG31 / pathotype 3-4-7)</name>
    <name type="common">Poplar leaf rust fungus</name>
    <dbReference type="NCBI Taxonomy" id="747676"/>
    <lineage>
        <taxon>Eukaryota</taxon>
        <taxon>Fungi</taxon>
        <taxon>Dikarya</taxon>
        <taxon>Basidiomycota</taxon>
        <taxon>Pucciniomycotina</taxon>
        <taxon>Pucciniomycetes</taxon>
        <taxon>Pucciniales</taxon>
        <taxon>Melampsoraceae</taxon>
        <taxon>Melampsora</taxon>
    </lineage>
</organism>
<feature type="region of interest" description="Disordered" evidence="1">
    <location>
        <begin position="1"/>
        <end position="23"/>
    </location>
</feature>
<protein>
    <recommendedName>
        <fullName evidence="2">CxC1-like cysteine cluster associated with KDZ transposases domain-containing protein</fullName>
    </recommendedName>
</protein>
<dbReference type="RefSeq" id="XP_007419483.1">
    <property type="nucleotide sequence ID" value="XM_007419421.1"/>
</dbReference>
<dbReference type="PANTHER" id="PTHR33096:SF1">
    <property type="entry name" value="CXC1-LIKE CYSTEINE CLUSTER ASSOCIATED WITH KDZ TRANSPOSASES DOMAIN-CONTAINING PROTEIN"/>
    <property type="match status" value="1"/>
</dbReference>
<dbReference type="OrthoDB" id="2504500at2759"/>
<dbReference type="InParanoid" id="F4SDM9"/>
<feature type="region of interest" description="Disordered" evidence="1">
    <location>
        <begin position="41"/>
        <end position="67"/>
    </location>
</feature>
<dbReference type="Pfam" id="PF18758">
    <property type="entry name" value="KDZ"/>
    <property type="match status" value="1"/>
</dbReference>
<dbReference type="EMBL" id="GL883271">
    <property type="protein sequence ID" value="EGF97248.1"/>
    <property type="molecule type" value="Genomic_DNA"/>
</dbReference>
<sequence>MPKFTGVHQPFNPNKPYWTKDTPKTDLQKRFFEKMANAVKGNKRHGSSLDHNHGEPDPYGGPSRFEDLPPIPALDELDINAIPAFIEEIHQARLEDERHERDLALERASQEMFSAYIECHLKTSEWGNLLTWDLDNKPACTCRPSQRRERNVDLVDILTRRKVLITFCPCQENDQTRLIYMGYIGGSPKFPQTAFSIRLLRFYHLIWKFCSTRLGPFARALDEFLDAGNPLILTKTDEPRQWHTPLYWAIDAYRQMLTMTEEALQIELNLTLIDKLAENCPRCFGPPVQNTNYPLEPDIIVCMDGNFQHRRHLSAGTKQAKKPIKMPSLFLPEEQVNQMQARLEGLPENDFQACADQHTAANDKRGNRHWGGCDETGLMGMACRHDHPLRFANIKQSGEN</sequence>
<accession>F4SDM9</accession>